<dbReference type="Proteomes" id="UP000255529">
    <property type="component" value="Unassembled WGS sequence"/>
</dbReference>
<dbReference type="EMBL" id="UGYN01000002">
    <property type="protein sequence ID" value="SUI43106.1"/>
    <property type="molecule type" value="Genomic_DNA"/>
</dbReference>
<evidence type="ECO:0000313" key="2">
    <source>
        <dbReference type="Proteomes" id="UP000255529"/>
    </source>
</evidence>
<organism evidence="1 2">
    <name type="scientific">Serratia quinivorans</name>
    <dbReference type="NCBI Taxonomy" id="137545"/>
    <lineage>
        <taxon>Bacteria</taxon>
        <taxon>Pseudomonadati</taxon>
        <taxon>Pseudomonadota</taxon>
        <taxon>Gammaproteobacteria</taxon>
        <taxon>Enterobacterales</taxon>
        <taxon>Yersiniaceae</taxon>
        <taxon>Serratia</taxon>
    </lineage>
</organism>
<sequence>MSVINRQAGKVSFNGVGGTVYNGLVHVASKIHYTYMGYGLITVDITNNYGESYFLVYSSSDGNTAAMSAALSAAVNALLNGSSYVTVIEDADNPGSILGTDIRSS</sequence>
<gene>
    <name evidence="1" type="ORF">NCTC11544_00081</name>
</gene>
<reference evidence="1 2" key="1">
    <citation type="submission" date="2018-06" db="EMBL/GenBank/DDBJ databases">
        <authorList>
            <consortium name="Pathogen Informatics"/>
            <person name="Doyle S."/>
        </authorList>
    </citation>
    <scope>NUCLEOTIDE SEQUENCE [LARGE SCALE GENOMIC DNA]</scope>
    <source>
        <strain evidence="1 2">NCTC11544</strain>
    </source>
</reference>
<evidence type="ECO:0000313" key="1">
    <source>
        <dbReference type="EMBL" id="SUI43106.1"/>
    </source>
</evidence>
<accession>A0A379YB19</accession>
<protein>
    <submittedName>
        <fullName evidence="1">Uncharacterized protein</fullName>
    </submittedName>
</protein>
<proteinExistence type="predicted"/>
<dbReference type="AlphaFoldDB" id="A0A379YB19"/>
<name>A0A379YB19_9GAMM</name>
<dbReference type="RefSeq" id="WP_129939772.1">
    <property type="nucleotide sequence ID" value="NZ_CAMKUF010000001.1"/>
</dbReference>